<sequence length="449" mass="51092">MEETAQVDNAPSRDKDLQFEDSIVFMNFLKALLHSCPAELSQLHSATDLKSLSEHPSISQYIALLTDDNFVPRWNKLFANCFTNWKFPPTSMVKKSNIIMNALSIRGDLLTKFNDFPAPPSKNECDMERFKNELFGLIKKNVNGYNDTQKQFIFRCIWTARANIALFNLQPQIDSDQEICPELELRSSSNDTISTDSIAEYTELINFGDYGSQQQAAANPSIDASSNTECHVTATESIATQTVEAELQPEASPRVSGEKRGADVTNPPASESVCKRPRLTPVPNDSTKFENFAETTKLLDALLRECSVELFKFKTTAELKKLIDHPAMEPFKGILNHKDFVLRWDELHDKCEYIAKAERNMATAAQEIRRTLLKRPCFIQHFSDFPAKPDGTIEDTTRYIDQLRAAMHKGAHLNSEQISYVKLCLQREKKKLQRLQLFRYYSDCTSTDC</sequence>
<evidence type="ECO:0000313" key="3">
    <source>
        <dbReference type="WBParaSite" id="Pan_g4233.t1"/>
    </source>
</evidence>
<organism evidence="2 3">
    <name type="scientific">Panagrellus redivivus</name>
    <name type="common">Microworm</name>
    <dbReference type="NCBI Taxonomy" id="6233"/>
    <lineage>
        <taxon>Eukaryota</taxon>
        <taxon>Metazoa</taxon>
        <taxon>Ecdysozoa</taxon>
        <taxon>Nematoda</taxon>
        <taxon>Chromadorea</taxon>
        <taxon>Rhabditida</taxon>
        <taxon>Tylenchina</taxon>
        <taxon>Panagrolaimomorpha</taxon>
        <taxon>Panagrolaimoidea</taxon>
        <taxon>Panagrolaimidae</taxon>
        <taxon>Panagrellus</taxon>
    </lineage>
</organism>
<proteinExistence type="predicted"/>
<name>A0A7E4VWF8_PANRE</name>
<evidence type="ECO:0000256" key="1">
    <source>
        <dbReference type="SAM" id="MobiDB-lite"/>
    </source>
</evidence>
<reference evidence="2" key="1">
    <citation type="journal article" date="2013" name="Genetics">
        <title>The draft genome and transcriptome of Panagrellus redivivus are shaped by the harsh demands of a free-living lifestyle.</title>
        <authorList>
            <person name="Srinivasan J."/>
            <person name="Dillman A.R."/>
            <person name="Macchietto M.G."/>
            <person name="Heikkinen L."/>
            <person name="Lakso M."/>
            <person name="Fracchia K.M."/>
            <person name="Antoshechkin I."/>
            <person name="Mortazavi A."/>
            <person name="Wong G."/>
            <person name="Sternberg P.W."/>
        </authorList>
    </citation>
    <scope>NUCLEOTIDE SEQUENCE [LARGE SCALE GENOMIC DNA]</scope>
    <source>
        <strain evidence="2">MT8872</strain>
    </source>
</reference>
<evidence type="ECO:0000313" key="2">
    <source>
        <dbReference type="Proteomes" id="UP000492821"/>
    </source>
</evidence>
<protein>
    <submittedName>
        <fullName evidence="3">Uncharacterized protein</fullName>
    </submittedName>
</protein>
<dbReference type="Proteomes" id="UP000492821">
    <property type="component" value="Unassembled WGS sequence"/>
</dbReference>
<accession>A0A7E4VWF8</accession>
<reference evidence="3" key="2">
    <citation type="submission" date="2020-10" db="UniProtKB">
        <authorList>
            <consortium name="WormBaseParasite"/>
        </authorList>
    </citation>
    <scope>IDENTIFICATION</scope>
</reference>
<keyword evidence="2" id="KW-1185">Reference proteome</keyword>
<feature type="region of interest" description="Disordered" evidence="1">
    <location>
        <begin position="241"/>
        <end position="280"/>
    </location>
</feature>
<dbReference type="AlphaFoldDB" id="A0A7E4VWF8"/>
<dbReference type="WBParaSite" id="Pan_g4233.t1">
    <property type="protein sequence ID" value="Pan_g4233.t1"/>
    <property type="gene ID" value="Pan_g4233"/>
</dbReference>